<dbReference type="GO" id="GO:0043751">
    <property type="term" value="F:polyphosphate:AMP phosphotransferase activity"/>
    <property type="evidence" value="ECO:0007669"/>
    <property type="project" value="InterPro"/>
</dbReference>
<dbReference type="Pfam" id="PF03976">
    <property type="entry name" value="PPK2"/>
    <property type="match status" value="2"/>
</dbReference>
<dbReference type="PANTHER" id="PTHR34383">
    <property type="entry name" value="POLYPHOSPHATE:AMP PHOSPHOTRANSFERASE-RELATED"/>
    <property type="match status" value="1"/>
</dbReference>
<dbReference type="RefSeq" id="WP_091191153.1">
    <property type="nucleotide sequence ID" value="NZ_FOVE01000003.1"/>
</dbReference>
<protein>
    <submittedName>
        <fullName evidence="2">Polyphosphate:AMP phosphotransferase</fullName>
    </submittedName>
</protein>
<name>A0A1I4WDR0_9NEIS</name>
<proteinExistence type="predicted"/>
<accession>A0A1I4WDR0</accession>
<sequence>MFDSAELGHKVDKETYRQKEPILRQELLETQYQLLDRADFPVVILLGGVPTAGKGEMANLLMEWMDPRHIASHAFGPPNDEERSRPPMWRYWRTLPPKGKIAILFGGWYAGPMWEYLSGKRTLEFEREIERIARFEKMLADEGGLLLKFWLHLSGDVLKKRLKKLSADELTAWRVSDEDRWFSRHYEQIIDASRSMLMRTNQADAPWRVVEGEDAQFRALSVGEQILDAVKHHMARPSVRQMRVETAPLLPPVDGLRLLDTLPLDQNLERNDYKAQLEAMQGRLNLLTRHPRFQDMAVVVVFEGMDAAGKGGAIRRITAALDARQYRVVPIAAPTEEERAQPYLWRFWRHLPAKGRITVFDRSWYGRVLVERIEGFAPRADWMRAYGEINDFEAQLDDANTIVVKFWLAISKDEQLARFQSREQTEWKRFKITEEDWRNRDKWDDYITAASDMVDRTSTLRAPWHLIGANNKNHARIRILETLCDAIEARLGKKEKKR</sequence>
<evidence type="ECO:0000313" key="3">
    <source>
        <dbReference type="Proteomes" id="UP000242869"/>
    </source>
</evidence>
<evidence type="ECO:0000259" key="1">
    <source>
        <dbReference type="Pfam" id="PF03976"/>
    </source>
</evidence>
<evidence type="ECO:0000313" key="2">
    <source>
        <dbReference type="EMBL" id="SFN11944.1"/>
    </source>
</evidence>
<dbReference type="Proteomes" id="UP000242869">
    <property type="component" value="Unassembled WGS sequence"/>
</dbReference>
<dbReference type="OrthoDB" id="9775224at2"/>
<keyword evidence="3" id="KW-1185">Reference proteome</keyword>
<gene>
    <name evidence="2" type="ORF">SAMN05660284_00570</name>
</gene>
<dbReference type="AlphaFoldDB" id="A0A1I4WDR0"/>
<dbReference type="InterPro" id="IPR022488">
    <property type="entry name" value="PPK2-related"/>
</dbReference>
<feature type="domain" description="Polyphosphate kinase-2-related" evidence="1">
    <location>
        <begin position="11"/>
        <end position="233"/>
    </location>
</feature>
<dbReference type="InterPro" id="IPR027417">
    <property type="entry name" value="P-loop_NTPase"/>
</dbReference>
<reference evidence="3" key="1">
    <citation type="submission" date="2016-10" db="EMBL/GenBank/DDBJ databases">
        <authorList>
            <person name="Varghese N."/>
            <person name="Submissions S."/>
        </authorList>
    </citation>
    <scope>NUCLEOTIDE SEQUENCE [LARGE SCALE GENOMIC DNA]</scope>
    <source>
        <strain evidence="3">DSM 6150</strain>
    </source>
</reference>
<dbReference type="STRING" id="83765.SAMN05660284_00570"/>
<organism evidence="2 3">
    <name type="scientific">Formivibrio citricus</name>
    <dbReference type="NCBI Taxonomy" id="83765"/>
    <lineage>
        <taxon>Bacteria</taxon>
        <taxon>Pseudomonadati</taxon>
        <taxon>Pseudomonadota</taxon>
        <taxon>Betaproteobacteria</taxon>
        <taxon>Neisseriales</taxon>
        <taxon>Chitinibacteraceae</taxon>
        <taxon>Formivibrio</taxon>
    </lineage>
</organism>
<dbReference type="GO" id="GO:0006797">
    <property type="term" value="P:polyphosphate metabolic process"/>
    <property type="evidence" value="ECO:0007669"/>
    <property type="project" value="InterPro"/>
</dbReference>
<dbReference type="EMBL" id="FOVE01000003">
    <property type="protein sequence ID" value="SFN11944.1"/>
    <property type="molecule type" value="Genomic_DNA"/>
</dbReference>
<dbReference type="InterPro" id="IPR022489">
    <property type="entry name" value="PolyP_AMP_Tfrase"/>
</dbReference>
<dbReference type="Gene3D" id="3.40.50.300">
    <property type="entry name" value="P-loop containing nucleotide triphosphate hydrolases"/>
    <property type="match status" value="2"/>
</dbReference>
<dbReference type="NCBIfam" id="TIGR03708">
    <property type="entry name" value="poly_P_AMP_trns"/>
    <property type="match status" value="1"/>
</dbReference>
<feature type="domain" description="Polyphosphate kinase-2-related" evidence="1">
    <location>
        <begin position="268"/>
        <end position="491"/>
    </location>
</feature>
<keyword evidence="2" id="KW-0808">Transferase</keyword>
<dbReference type="SUPFAM" id="SSF52540">
    <property type="entry name" value="P-loop containing nucleoside triphosphate hydrolases"/>
    <property type="match status" value="2"/>
</dbReference>
<dbReference type="PANTHER" id="PTHR34383:SF3">
    <property type="entry name" value="POLYPHOSPHATE:AMP PHOSPHOTRANSFERASE"/>
    <property type="match status" value="1"/>
</dbReference>